<dbReference type="Gene3D" id="2.60.120.200">
    <property type="match status" value="1"/>
</dbReference>
<evidence type="ECO:0000313" key="1">
    <source>
        <dbReference type="EMBL" id="CEK47699.1"/>
    </source>
</evidence>
<gene>
    <name evidence="1" type="primary">ORF1997</name>
</gene>
<dbReference type="InterPro" id="IPR013320">
    <property type="entry name" value="ConA-like_dom_sf"/>
</dbReference>
<proteinExistence type="predicted"/>
<dbReference type="EMBL" id="HACG01000834">
    <property type="protein sequence ID" value="CEK47699.1"/>
    <property type="molecule type" value="Transcribed_RNA"/>
</dbReference>
<reference evidence="1" key="1">
    <citation type="submission" date="2014-12" db="EMBL/GenBank/DDBJ databases">
        <title>Insight into the proteome of Arion vulgaris.</title>
        <authorList>
            <person name="Aradska J."/>
            <person name="Bulat T."/>
            <person name="Smidak R."/>
            <person name="Sarate P."/>
            <person name="Gangsoo J."/>
            <person name="Sialana F."/>
            <person name="Bilban M."/>
            <person name="Lubec G."/>
        </authorList>
    </citation>
    <scope>NUCLEOTIDE SEQUENCE</scope>
    <source>
        <tissue evidence="1">Skin</tissue>
    </source>
</reference>
<feature type="non-terminal residue" evidence="1">
    <location>
        <position position="110"/>
    </location>
</feature>
<organism evidence="1">
    <name type="scientific">Arion vulgaris</name>
    <dbReference type="NCBI Taxonomy" id="1028688"/>
    <lineage>
        <taxon>Eukaryota</taxon>
        <taxon>Metazoa</taxon>
        <taxon>Spiralia</taxon>
        <taxon>Lophotrochozoa</taxon>
        <taxon>Mollusca</taxon>
        <taxon>Gastropoda</taxon>
        <taxon>Heterobranchia</taxon>
        <taxon>Euthyneura</taxon>
        <taxon>Panpulmonata</taxon>
        <taxon>Eupulmonata</taxon>
        <taxon>Stylommatophora</taxon>
        <taxon>Helicina</taxon>
        <taxon>Arionoidea</taxon>
        <taxon>Arionidae</taxon>
        <taxon>Arion</taxon>
    </lineage>
</organism>
<name>A0A0B6XUW5_9EUPU</name>
<accession>A0A0B6XUW5</accession>
<dbReference type="SUPFAM" id="SSF49899">
    <property type="entry name" value="Concanavalin A-like lectins/glucanases"/>
    <property type="match status" value="1"/>
</dbReference>
<feature type="non-terminal residue" evidence="1">
    <location>
        <position position="1"/>
    </location>
</feature>
<protein>
    <recommendedName>
        <fullName evidence="2">Laminin G domain-containing protein</fullName>
    </recommendedName>
</protein>
<dbReference type="AlphaFoldDB" id="A0A0B6XUW5"/>
<evidence type="ECO:0008006" key="2">
    <source>
        <dbReference type="Google" id="ProtNLM"/>
    </source>
</evidence>
<sequence length="110" mass="12196">DASIFKVISEDRKTYTSLLLSAGYVVWETVSGGILSTLKSQNQYITGQWVQIFVERDGMQMKLLVNYIDGISISSVTNISLQFLDLTPLDNKNIIFGSAQNPIQAGYTVN</sequence>